<accession>A0A2H0TIX0</accession>
<evidence type="ECO:0000313" key="1">
    <source>
        <dbReference type="EMBL" id="PIR71467.1"/>
    </source>
</evidence>
<name>A0A2H0TIX0_9BACT</name>
<organism evidence="1 2">
    <name type="scientific">Candidatus Nealsonbacteria bacterium CG10_big_fil_rev_8_21_14_0_10_37_25</name>
    <dbReference type="NCBI Taxonomy" id="1974711"/>
    <lineage>
        <taxon>Bacteria</taxon>
        <taxon>Candidatus Nealsoniibacteriota</taxon>
    </lineage>
</organism>
<dbReference type="InterPro" id="IPR026354">
    <property type="entry name" value="4helix_suffix_dom"/>
</dbReference>
<dbReference type="NCBIfam" id="TIGR04258">
    <property type="entry name" value="4helix_suffix"/>
    <property type="match status" value="1"/>
</dbReference>
<gene>
    <name evidence="1" type="ORF">COU43_02525</name>
</gene>
<reference evidence="2" key="1">
    <citation type="submission" date="2017-09" db="EMBL/GenBank/DDBJ databases">
        <title>Depth-based differentiation of microbial function through sediment-hosted aquifers and enrichment of novel symbionts in the deep terrestrial subsurface.</title>
        <authorList>
            <person name="Probst A.J."/>
            <person name="Ladd B."/>
            <person name="Jarett J.K."/>
            <person name="Geller-Mcgrath D.E."/>
            <person name="Sieber C.M.K."/>
            <person name="Emerson J.B."/>
            <person name="Anantharaman K."/>
            <person name="Thomas B.C."/>
            <person name="Malmstrom R."/>
            <person name="Stieglmeier M."/>
            <person name="Klingl A."/>
            <person name="Woyke T."/>
            <person name="Ryan C.M."/>
            <person name="Banfield J.F."/>
        </authorList>
    </citation>
    <scope>NUCLEOTIDE SEQUENCE [LARGE SCALE GENOMIC DNA]</scope>
</reference>
<proteinExistence type="predicted"/>
<comment type="caution">
    <text evidence="1">The sequence shown here is derived from an EMBL/GenBank/DDBJ whole genome shotgun (WGS) entry which is preliminary data.</text>
</comment>
<dbReference type="AlphaFoldDB" id="A0A2H0TIX0"/>
<protein>
    <recommendedName>
        <fullName evidence="3">Four helix bundle protein</fullName>
    </recommendedName>
</protein>
<dbReference type="EMBL" id="PFCK01000071">
    <property type="protein sequence ID" value="PIR71467.1"/>
    <property type="molecule type" value="Genomic_DNA"/>
</dbReference>
<sequence length="80" mass="9840">MRSWRIRTNGTNWTNLTNWTNWTNSAERFANLMISLISKENYLLDKMIHSLEEKFIREGGYSEQLSQRRQEERRRQMWSN</sequence>
<evidence type="ECO:0008006" key="3">
    <source>
        <dbReference type="Google" id="ProtNLM"/>
    </source>
</evidence>
<dbReference type="Proteomes" id="UP000228909">
    <property type="component" value="Unassembled WGS sequence"/>
</dbReference>
<evidence type="ECO:0000313" key="2">
    <source>
        <dbReference type="Proteomes" id="UP000228909"/>
    </source>
</evidence>